<name>A0A820T096_9BILA</name>
<evidence type="ECO:0000313" key="4">
    <source>
        <dbReference type="Proteomes" id="UP000663873"/>
    </source>
</evidence>
<evidence type="ECO:0000313" key="2">
    <source>
        <dbReference type="EMBL" id="CAF4460898.1"/>
    </source>
</evidence>
<keyword evidence="4" id="KW-1185">Reference proteome</keyword>
<dbReference type="Proteomes" id="UP000663873">
    <property type="component" value="Unassembled WGS sequence"/>
</dbReference>
<accession>A0A820T096</accession>
<reference evidence="2" key="1">
    <citation type="submission" date="2021-02" db="EMBL/GenBank/DDBJ databases">
        <authorList>
            <person name="Nowell W R."/>
        </authorList>
    </citation>
    <scope>NUCLEOTIDE SEQUENCE</scope>
</reference>
<dbReference type="EMBL" id="CAJNYT010005375">
    <property type="protein sequence ID" value="CAF3734603.1"/>
    <property type="molecule type" value="Genomic_DNA"/>
</dbReference>
<dbReference type="EMBL" id="CAJOBR010004526">
    <property type="protein sequence ID" value="CAF4785121.1"/>
    <property type="molecule type" value="Genomic_DNA"/>
</dbReference>
<protein>
    <submittedName>
        <fullName evidence="2">Uncharacterized protein</fullName>
    </submittedName>
</protein>
<gene>
    <name evidence="1" type="ORF">GRG538_LOCUS30466</name>
    <name evidence="3" type="ORF">QYT958_LOCUS22941</name>
    <name evidence="2" type="ORF">UJA718_LOCUS23496</name>
</gene>
<dbReference type="Proteomes" id="UP000663872">
    <property type="component" value="Unassembled WGS sequence"/>
</dbReference>
<evidence type="ECO:0000313" key="3">
    <source>
        <dbReference type="EMBL" id="CAF4785121.1"/>
    </source>
</evidence>
<evidence type="ECO:0000313" key="1">
    <source>
        <dbReference type="EMBL" id="CAF3734603.1"/>
    </source>
</evidence>
<proteinExistence type="predicted"/>
<dbReference type="Proteomes" id="UP000663848">
    <property type="component" value="Unassembled WGS sequence"/>
</dbReference>
<comment type="caution">
    <text evidence="2">The sequence shown here is derived from an EMBL/GenBank/DDBJ whole genome shotgun (WGS) entry which is preliminary data.</text>
</comment>
<dbReference type="EMBL" id="CAJOBP010005122">
    <property type="protein sequence ID" value="CAF4460898.1"/>
    <property type="molecule type" value="Genomic_DNA"/>
</dbReference>
<organism evidence="2 4">
    <name type="scientific">Rotaria socialis</name>
    <dbReference type="NCBI Taxonomy" id="392032"/>
    <lineage>
        <taxon>Eukaryota</taxon>
        <taxon>Metazoa</taxon>
        <taxon>Spiralia</taxon>
        <taxon>Gnathifera</taxon>
        <taxon>Rotifera</taxon>
        <taxon>Eurotatoria</taxon>
        <taxon>Bdelloidea</taxon>
        <taxon>Philodinida</taxon>
        <taxon>Philodinidae</taxon>
        <taxon>Rotaria</taxon>
    </lineage>
</organism>
<dbReference type="AlphaFoldDB" id="A0A820T096"/>
<sequence>MEAGMGIIFNVNNGTIVPPPFDFPLVSNIGQQTTLNPMKSMATKRYNGWACTQCRKACVMEYGSMDDVKDPFDWLYDETIIHTPSTAGPCLSQWDNNYEPAYSEASPSQQANGKREFKQWLASTGYEGRWRSTDNYRSLSQHDKTTFRSQVKAIFRHVLHQLATKDVDVV</sequence>